<sequence>MDADGASAQPYRPPVSSVLTLDFERLKSKLGGYLKPEDLGRVEAAYHFSADAHLGQFRVSGEPYISHPVAVADIIADW</sequence>
<name>A0A7X7R9A2_9RHOO</name>
<gene>
    <name evidence="1" type="ORF">GX576_12530</name>
</gene>
<keyword evidence="1" id="KW-0378">Hydrolase</keyword>
<organism evidence="1 2">
    <name type="scientific">Thauera phenolivorans</name>
    <dbReference type="NCBI Taxonomy" id="1792543"/>
    <lineage>
        <taxon>Bacteria</taxon>
        <taxon>Pseudomonadati</taxon>
        <taxon>Pseudomonadota</taxon>
        <taxon>Betaproteobacteria</taxon>
        <taxon>Rhodocyclales</taxon>
        <taxon>Zoogloeaceae</taxon>
        <taxon>Thauera</taxon>
    </lineage>
</organism>
<dbReference type="AlphaFoldDB" id="A0A7X7R9A2"/>
<proteinExistence type="predicted"/>
<dbReference type="GO" id="GO:0016787">
    <property type="term" value="F:hydrolase activity"/>
    <property type="evidence" value="ECO:0007669"/>
    <property type="project" value="UniProtKB-KW"/>
</dbReference>
<reference evidence="1 2" key="1">
    <citation type="journal article" date="2020" name="Biotechnol. Biofuels">
        <title>New insights from the biogas microbiome by comprehensive genome-resolved metagenomics of nearly 1600 species originating from multiple anaerobic digesters.</title>
        <authorList>
            <person name="Campanaro S."/>
            <person name="Treu L."/>
            <person name="Rodriguez-R L.M."/>
            <person name="Kovalovszki A."/>
            <person name="Ziels R.M."/>
            <person name="Maus I."/>
            <person name="Zhu X."/>
            <person name="Kougias P.G."/>
            <person name="Basile A."/>
            <person name="Luo G."/>
            <person name="Schluter A."/>
            <person name="Konstantinidis K.T."/>
            <person name="Angelidaki I."/>
        </authorList>
    </citation>
    <scope>NUCLEOTIDE SEQUENCE [LARGE SCALE GENOMIC DNA]</scope>
    <source>
        <strain evidence="1">AS06rmzACSIP_256</strain>
    </source>
</reference>
<accession>A0A7X7R9A2</accession>
<evidence type="ECO:0000313" key="1">
    <source>
        <dbReference type="EMBL" id="NLF55198.1"/>
    </source>
</evidence>
<protein>
    <submittedName>
        <fullName evidence="1">Guanosine-3',5'-bis(Diphosphate) 3'-pyrophosphohydrolase</fullName>
    </submittedName>
</protein>
<dbReference type="EMBL" id="JAAYYV010000341">
    <property type="protein sequence ID" value="NLF55198.1"/>
    <property type="molecule type" value="Genomic_DNA"/>
</dbReference>
<feature type="non-terminal residue" evidence="1">
    <location>
        <position position="78"/>
    </location>
</feature>
<dbReference type="Proteomes" id="UP000536534">
    <property type="component" value="Unassembled WGS sequence"/>
</dbReference>
<dbReference type="Gene3D" id="1.10.3210.10">
    <property type="entry name" value="Hypothetical protein af1432"/>
    <property type="match status" value="1"/>
</dbReference>
<comment type="caution">
    <text evidence="1">The sequence shown here is derived from an EMBL/GenBank/DDBJ whole genome shotgun (WGS) entry which is preliminary data.</text>
</comment>
<dbReference type="SUPFAM" id="SSF109604">
    <property type="entry name" value="HD-domain/PDEase-like"/>
    <property type="match status" value="1"/>
</dbReference>
<evidence type="ECO:0000313" key="2">
    <source>
        <dbReference type="Proteomes" id="UP000536534"/>
    </source>
</evidence>